<name>A0A834AF36_9CHIR</name>
<dbReference type="FunFam" id="3.40.50.11860:FF:000001">
    <property type="entry name" value="2-(3-amino-3-carboxypropyl)histidine synthase subunit 2"/>
    <property type="match status" value="1"/>
</dbReference>
<evidence type="ECO:0000313" key="12">
    <source>
        <dbReference type="Proteomes" id="UP000664940"/>
    </source>
</evidence>
<organism evidence="11 12">
    <name type="scientific">Phyllostomus discolor</name>
    <name type="common">pale spear-nosed bat</name>
    <dbReference type="NCBI Taxonomy" id="89673"/>
    <lineage>
        <taxon>Eukaryota</taxon>
        <taxon>Metazoa</taxon>
        <taxon>Chordata</taxon>
        <taxon>Craniata</taxon>
        <taxon>Vertebrata</taxon>
        <taxon>Euteleostomi</taxon>
        <taxon>Mammalia</taxon>
        <taxon>Eutheria</taxon>
        <taxon>Laurasiatheria</taxon>
        <taxon>Chiroptera</taxon>
        <taxon>Yangochiroptera</taxon>
        <taxon>Phyllostomidae</taxon>
        <taxon>Phyllostominae</taxon>
        <taxon>Phyllostomus</taxon>
    </lineage>
</organism>
<comment type="pathway">
    <text evidence="2 10">Protein modification; peptidyl-diphthamide biosynthesis.</text>
</comment>
<comment type="caution">
    <text evidence="11">The sequence shown here is derived from an EMBL/GenBank/DDBJ whole genome shotgun (WGS) entry which is preliminary data.</text>
</comment>
<evidence type="ECO:0000256" key="4">
    <source>
        <dbReference type="ARBA" id="ARBA00021914"/>
    </source>
</evidence>
<protein>
    <recommendedName>
        <fullName evidence="4 10">2-(3-amino-3-carboxypropyl)histidine synthase subunit 2</fullName>
    </recommendedName>
</protein>
<evidence type="ECO:0000313" key="11">
    <source>
        <dbReference type="EMBL" id="KAF6108335.1"/>
    </source>
</evidence>
<keyword evidence="5 10" id="KW-0479">Metal-binding</keyword>
<dbReference type="InterPro" id="IPR042265">
    <property type="entry name" value="DPH1/DPH2_3"/>
</dbReference>
<dbReference type="GO" id="GO:0090560">
    <property type="term" value="F:2-(3-amino-3-carboxypropyl)histidine synthase activity"/>
    <property type="evidence" value="ECO:0007669"/>
    <property type="project" value="InterPro"/>
</dbReference>
<evidence type="ECO:0000256" key="1">
    <source>
        <dbReference type="ARBA" id="ARBA00001966"/>
    </source>
</evidence>
<evidence type="ECO:0000256" key="2">
    <source>
        <dbReference type="ARBA" id="ARBA00005156"/>
    </source>
</evidence>
<evidence type="ECO:0000256" key="6">
    <source>
        <dbReference type="ARBA" id="ARBA00023004"/>
    </source>
</evidence>
<comment type="similarity">
    <text evidence="3 10">Belongs to the DPH1/DPH2 family. DPH2 subfamily.</text>
</comment>
<accession>A0A834AF36</accession>
<dbReference type="NCBIfam" id="TIGR00322">
    <property type="entry name" value="diphth2_R"/>
    <property type="match status" value="1"/>
</dbReference>
<evidence type="ECO:0000256" key="10">
    <source>
        <dbReference type="RuleBase" id="RU364133"/>
    </source>
</evidence>
<dbReference type="Gene3D" id="3.40.50.11840">
    <property type="entry name" value="Diphthamide synthesis DPH1/DPH2 domain 1"/>
    <property type="match status" value="1"/>
</dbReference>
<comment type="function">
    <text evidence="8 10">Required for the first step of diphthamide biosynthesis, a post-translational modification of histidine which occurs in elongation factor 2. DPH1 and DPH2 transfer a 3-amino-3-carboxypropyl (ACP) group from S-adenosyl-L-methionine (SAM) to a histidine residue, the reaction is assisted by a reduction system comprising DPH3 and a NADH-dependent reductase. Facilitates the reduction of the catalytic iron-sulfur cluster found in the DPH1 subunit.</text>
</comment>
<dbReference type="FunFam" id="3.40.50.11840:FF:000002">
    <property type="entry name" value="2-(3-amino-3-carboxypropyl)histidine synthase subunit 2"/>
    <property type="match status" value="1"/>
</dbReference>
<dbReference type="GO" id="GO:0051536">
    <property type="term" value="F:iron-sulfur cluster binding"/>
    <property type="evidence" value="ECO:0007669"/>
    <property type="project" value="UniProtKB-KW"/>
</dbReference>
<evidence type="ECO:0000256" key="8">
    <source>
        <dbReference type="ARBA" id="ARBA00045159"/>
    </source>
</evidence>
<dbReference type="GO" id="GO:0017183">
    <property type="term" value="P:protein histidyl modification to diphthamide"/>
    <property type="evidence" value="ECO:0007669"/>
    <property type="project" value="UniProtKB-UniPathway"/>
</dbReference>
<comment type="cofactor">
    <cofactor evidence="1">
        <name>[4Fe-4S] cluster</name>
        <dbReference type="ChEBI" id="CHEBI:49883"/>
    </cofactor>
</comment>
<keyword evidence="7 10" id="KW-0411">Iron-sulfur</keyword>
<dbReference type="UniPathway" id="UPA00559"/>
<reference evidence="11 12" key="1">
    <citation type="journal article" date="2020" name="Nature">
        <title>Six reference-quality genomes reveal evolution of bat adaptations.</title>
        <authorList>
            <person name="Jebb D."/>
            <person name="Huang Z."/>
            <person name="Pippel M."/>
            <person name="Hughes G.M."/>
            <person name="Lavrichenko K."/>
            <person name="Devanna P."/>
            <person name="Winkler S."/>
            <person name="Jermiin L.S."/>
            <person name="Skirmuntt E.C."/>
            <person name="Katzourakis A."/>
            <person name="Burkitt-Gray L."/>
            <person name="Ray D.A."/>
            <person name="Sullivan K.A.M."/>
            <person name="Roscito J.G."/>
            <person name="Kirilenko B.M."/>
            <person name="Davalos L.M."/>
            <person name="Corthals A.P."/>
            <person name="Power M.L."/>
            <person name="Jones G."/>
            <person name="Ransome R.D."/>
            <person name="Dechmann D.K.N."/>
            <person name="Locatelli A.G."/>
            <person name="Puechmaille S.J."/>
            <person name="Fedrigo O."/>
            <person name="Jarvis E.D."/>
            <person name="Hiller M."/>
            <person name="Vernes S.C."/>
            <person name="Myers E.W."/>
            <person name="Teeling E.C."/>
        </authorList>
    </citation>
    <scope>NUCLEOTIDE SEQUENCE [LARGE SCALE GENOMIC DNA]</scope>
    <source>
        <strain evidence="11">Bat1K_MPI-CBG_1</strain>
    </source>
</reference>
<dbReference type="GO" id="GO:0046872">
    <property type="term" value="F:metal ion binding"/>
    <property type="evidence" value="ECO:0007669"/>
    <property type="project" value="UniProtKB-KW"/>
</dbReference>
<dbReference type="Pfam" id="PF01866">
    <property type="entry name" value="Diphthamide_syn"/>
    <property type="match status" value="1"/>
</dbReference>
<evidence type="ECO:0000256" key="9">
    <source>
        <dbReference type="ARBA" id="ARBA00046999"/>
    </source>
</evidence>
<dbReference type="Proteomes" id="UP000664940">
    <property type="component" value="Unassembled WGS sequence"/>
</dbReference>
<dbReference type="EMBL" id="JABVXQ010000005">
    <property type="protein sequence ID" value="KAF6108335.1"/>
    <property type="molecule type" value="Genomic_DNA"/>
</dbReference>
<dbReference type="PANTHER" id="PTHR10762">
    <property type="entry name" value="DIPHTHAMIDE BIOSYNTHESIS PROTEIN"/>
    <property type="match status" value="1"/>
</dbReference>
<dbReference type="Gene3D" id="3.40.50.11860">
    <property type="entry name" value="Diphthamide synthesis DPH1/DPH2 domain 3"/>
    <property type="match status" value="1"/>
</dbReference>
<dbReference type="SFLD" id="SFLDF00408">
    <property type="entry name" value="Diphthamide_biosynthesis_famil"/>
    <property type="match status" value="1"/>
</dbReference>
<dbReference type="PANTHER" id="PTHR10762:SF2">
    <property type="entry name" value="2-(3-AMINO-3-CARBOXYPROPYL)HISTIDINE SYNTHASE SUBUNIT 2"/>
    <property type="match status" value="1"/>
</dbReference>
<dbReference type="InterPro" id="IPR010014">
    <property type="entry name" value="DHP2"/>
</dbReference>
<dbReference type="NCBIfam" id="TIGR00272">
    <property type="entry name" value="DPH2"/>
    <property type="match status" value="1"/>
</dbReference>
<gene>
    <name evidence="11" type="ORF">HJG60_004048</name>
</gene>
<dbReference type="SFLD" id="SFLDG01121">
    <property type="entry name" value="Diphthamide_biosynthesis"/>
    <property type="match status" value="1"/>
</dbReference>
<evidence type="ECO:0000256" key="5">
    <source>
        <dbReference type="ARBA" id="ARBA00022723"/>
    </source>
</evidence>
<evidence type="ECO:0000256" key="3">
    <source>
        <dbReference type="ARBA" id="ARBA00006179"/>
    </source>
</evidence>
<dbReference type="AlphaFoldDB" id="A0A834AF36"/>
<evidence type="ECO:0000256" key="7">
    <source>
        <dbReference type="ARBA" id="ARBA00023014"/>
    </source>
</evidence>
<sequence>MESTFSSPAEAALQREAGAAGLLTPLEDLDRVYELQRVVGFVRDLGCQRVALQFPDQLLGDAGVVAARLEESSGLKMFILGDTAYGSCCVDVLGADQAGAQALVHFGPACLSPPARPLPVAFVFGQRSVALELCAKAFEAQNPDPTAPVVLLSEPACAHALEALATLLRPRYLDLLVSSPALPLPDGSLNSEPEPLERFGRRFPLAPGRCLEEYGAFYVGGSGASCDPDLDPDLSRLLLGWTPERPFFSCCPDTGRTRDEGARAGRLRARRRYLVERARDAHVVGLLVGTLGVAQHQEALAHLRNLTRAAGKRSYVLALGRPTPPKLANFPEVDVFVLLACPLGALAPQPSSGFFRPVLSPCELEAACNPAWPSPGLAPYLTHYADLLPGSPFHVPLPPPESELWDTPDVSLITGELRPPPAWKSSNDPACSTLTPRPQLELVESSPAGKWAESPLHLNSSPRCSPLSLSPLPLQPHSFVRGAGKGCSLNWVRHQ</sequence>
<dbReference type="InterPro" id="IPR016435">
    <property type="entry name" value="DPH1/DPH2"/>
</dbReference>
<comment type="subunit">
    <text evidence="9">Component of the 2-(3-amino-3-carboxypropyl)histidine synthase complex composed of DPH1, DPH2, DPH3 and a NADH-dependent reductase. Interacts with DPH1.</text>
</comment>
<proteinExistence type="inferred from homology"/>
<dbReference type="InterPro" id="IPR042263">
    <property type="entry name" value="DPH1/DPH2_1"/>
</dbReference>
<dbReference type="SFLD" id="SFLDS00032">
    <property type="entry name" value="Radical_SAM_3-amino-3-carboxyp"/>
    <property type="match status" value="1"/>
</dbReference>
<keyword evidence="6 10" id="KW-0408">Iron</keyword>